<dbReference type="RefSeq" id="WP_090234861.1">
    <property type="nucleotide sequence ID" value="NZ_FOJW01000003.1"/>
</dbReference>
<dbReference type="AlphaFoldDB" id="A0A1I0WUB1"/>
<evidence type="ECO:0000313" key="1">
    <source>
        <dbReference type="EMBL" id="SFA91606.1"/>
    </source>
</evidence>
<dbReference type="InterPro" id="IPR036491">
    <property type="entry name" value="YugN-like_sf"/>
</dbReference>
<gene>
    <name evidence="1" type="ORF">SAMN04488072_103246</name>
</gene>
<dbReference type="OrthoDB" id="2988890at2"/>
<sequence length="135" mass="15361">MIPLQSIIESNIYPLYVLEDRFRPGGFVVGSIWNYEEGYLELTIKDQGMNYFLRIPFYAVAGSLDYPGVTVRVEQPFLLVYNQEQFEREGLGGTASGMLNQIQSPVNSDADIPESYTKIGKKIMKKVEELLLPCR</sequence>
<proteinExistence type="predicted"/>
<dbReference type="STRING" id="237679.SAMN04488072_103246"/>
<evidence type="ECO:0000313" key="2">
    <source>
        <dbReference type="Proteomes" id="UP000198642"/>
    </source>
</evidence>
<reference evidence="1 2" key="1">
    <citation type="submission" date="2016-10" db="EMBL/GenBank/DDBJ databases">
        <authorList>
            <person name="de Groot N.N."/>
        </authorList>
    </citation>
    <scope>NUCLEOTIDE SEQUENCE [LARGE SCALE GENOMIC DNA]</scope>
    <source>
        <strain evidence="1 2">CGMCC 1.3702</strain>
    </source>
</reference>
<dbReference type="EMBL" id="FOJW01000003">
    <property type="protein sequence ID" value="SFA91606.1"/>
    <property type="molecule type" value="Genomic_DNA"/>
</dbReference>
<dbReference type="InterPro" id="IPR014967">
    <property type="entry name" value="Uncharacterised_YugN-like"/>
</dbReference>
<keyword evidence="2" id="KW-1185">Reference proteome</keyword>
<dbReference type="SUPFAM" id="SSF160755">
    <property type="entry name" value="YugN-like"/>
    <property type="match status" value="1"/>
</dbReference>
<dbReference type="Gene3D" id="3.30.310.100">
    <property type="entry name" value="YugN-like"/>
    <property type="match status" value="1"/>
</dbReference>
<dbReference type="Proteomes" id="UP000198642">
    <property type="component" value="Unassembled WGS sequence"/>
</dbReference>
<organism evidence="1 2">
    <name type="scientific">Lentibacillus halodurans</name>
    <dbReference type="NCBI Taxonomy" id="237679"/>
    <lineage>
        <taxon>Bacteria</taxon>
        <taxon>Bacillati</taxon>
        <taxon>Bacillota</taxon>
        <taxon>Bacilli</taxon>
        <taxon>Bacillales</taxon>
        <taxon>Bacillaceae</taxon>
        <taxon>Lentibacillus</taxon>
    </lineage>
</organism>
<protein>
    <submittedName>
        <fullName evidence="1">YugN-like family protein</fullName>
    </submittedName>
</protein>
<name>A0A1I0WUB1_9BACI</name>
<dbReference type="Pfam" id="PF08868">
    <property type="entry name" value="YugN"/>
    <property type="match status" value="1"/>
</dbReference>
<accession>A0A1I0WUB1</accession>